<evidence type="ECO:0000256" key="3">
    <source>
        <dbReference type="ARBA" id="ARBA00022692"/>
    </source>
</evidence>
<dbReference type="NCBIfam" id="TIGR00733">
    <property type="entry name" value="OPT family oligopeptide transporter"/>
    <property type="match status" value="1"/>
</dbReference>
<feature type="transmembrane region" description="Helical" evidence="6">
    <location>
        <begin position="379"/>
        <end position="398"/>
    </location>
</feature>
<dbReference type="Pfam" id="PF03169">
    <property type="entry name" value="OPT"/>
    <property type="match status" value="1"/>
</dbReference>
<evidence type="ECO:0000256" key="6">
    <source>
        <dbReference type="SAM" id="Phobius"/>
    </source>
</evidence>
<evidence type="ECO:0000313" key="8">
    <source>
        <dbReference type="Proteomes" id="UP000619041"/>
    </source>
</evidence>
<feature type="transmembrane region" description="Helical" evidence="6">
    <location>
        <begin position="624"/>
        <end position="642"/>
    </location>
</feature>
<evidence type="ECO:0000256" key="2">
    <source>
        <dbReference type="ARBA" id="ARBA00022448"/>
    </source>
</evidence>
<feature type="transmembrane region" description="Helical" evidence="6">
    <location>
        <begin position="509"/>
        <end position="525"/>
    </location>
</feature>
<keyword evidence="8" id="KW-1185">Reference proteome</keyword>
<feature type="transmembrane region" description="Helical" evidence="6">
    <location>
        <begin position="578"/>
        <end position="604"/>
    </location>
</feature>
<feature type="transmembrane region" description="Helical" evidence="6">
    <location>
        <begin position="166"/>
        <end position="186"/>
    </location>
</feature>
<gene>
    <name evidence="7" type="ORF">GCM10011515_09370</name>
</gene>
<dbReference type="PANTHER" id="PTHR31645">
    <property type="entry name" value="OLIGOPEPTIDE TRANSPORTER YGL114W-RELATED"/>
    <property type="match status" value="1"/>
</dbReference>
<feature type="transmembrane region" description="Helical" evidence="6">
    <location>
        <begin position="410"/>
        <end position="429"/>
    </location>
</feature>
<feature type="transmembrane region" description="Helical" evidence="6">
    <location>
        <begin position="74"/>
        <end position="97"/>
    </location>
</feature>
<sequence>MAERIEAGRAVPEMTLRALIIGGLLTFVFTAANVYFGLRVGLTFSTAIPAAVISMAILRTLGGSSMVENNIVQTIGSAAGAVATMVFVLPGLVIVGWWTRIPYWETMLVCATGGVLGVMLSVPMRRALVIDSDLPYPEGVAGAEILRVGMADAEGARENKAGLTTIMWGAAAGAFFYLLTAIRVAASEVARNFKFAGGVSGVAGSMSLGLFAIGHLIGLTTGIAMLAGVITSRFVLLPWLSFGVPGAIDDVAGTIFSEQVRFVGAGAMAIAALWALIRIMGSIMRGLAGIAATARARREGAVIDITERDLPGAWVLGVSALMFGPILYLVWQFVQGGPLAGSIGAVLLLALAFIVIVGVFTAVVTGYMAGLVGTSNSPVSGVGILSILIASVLVAAVFGADVAPDQRAPLIAFALFIVSFVFGIAIVANDNLQDLKTGQLVGSTPWKQQVALILGVVAGSLVLPPVLQLLADNFGFLGAPGAGPNALAAPQASLFAAIAQGVLGGSLRWDLVGIGAGIGVVIVIIDELLGKTGKGRFPPLAVGMGIYLPVSLVLPTVVGTVIGHVWNKMALTTARPEYTVRLGVLLATGLVVGDSLMGLAYAGAVGALGDPERLSVVPEGFAPVSEWIAIAALIVLLVGVYARTKGQAKRSG</sequence>
<keyword evidence="2" id="KW-0813">Transport</keyword>
<dbReference type="InterPro" id="IPR045035">
    <property type="entry name" value="YSL-like"/>
</dbReference>
<dbReference type="InterPro" id="IPR004814">
    <property type="entry name" value="Oligopep_transpt"/>
</dbReference>
<keyword evidence="3 6" id="KW-0812">Transmembrane</keyword>
<dbReference type="EMBL" id="BMKL01000001">
    <property type="protein sequence ID" value="GGD91820.1"/>
    <property type="molecule type" value="Genomic_DNA"/>
</dbReference>
<dbReference type="PANTHER" id="PTHR31645:SF0">
    <property type="entry name" value="OLIGOPEPTIDE TRANSPORTER YGL114W-RELATED"/>
    <property type="match status" value="1"/>
</dbReference>
<dbReference type="InterPro" id="IPR004813">
    <property type="entry name" value="OPT"/>
</dbReference>
<organism evidence="7 8">
    <name type="scientific">Tsuneonella deserti</name>
    <dbReference type="NCBI Taxonomy" id="2035528"/>
    <lineage>
        <taxon>Bacteria</taxon>
        <taxon>Pseudomonadati</taxon>
        <taxon>Pseudomonadota</taxon>
        <taxon>Alphaproteobacteria</taxon>
        <taxon>Sphingomonadales</taxon>
        <taxon>Erythrobacteraceae</taxon>
        <taxon>Tsuneonella</taxon>
    </lineage>
</organism>
<dbReference type="Proteomes" id="UP000619041">
    <property type="component" value="Unassembled WGS sequence"/>
</dbReference>
<evidence type="ECO:0000256" key="5">
    <source>
        <dbReference type="ARBA" id="ARBA00023136"/>
    </source>
</evidence>
<feature type="transmembrane region" description="Helical" evidence="6">
    <location>
        <begin position="103"/>
        <end position="122"/>
    </location>
</feature>
<feature type="transmembrane region" description="Helical" evidence="6">
    <location>
        <begin position="42"/>
        <end position="62"/>
    </location>
</feature>
<feature type="transmembrane region" description="Helical" evidence="6">
    <location>
        <begin position="343"/>
        <end position="367"/>
    </location>
</feature>
<keyword evidence="5 6" id="KW-0472">Membrane</keyword>
<feature type="transmembrane region" description="Helical" evidence="6">
    <location>
        <begin position="16"/>
        <end position="36"/>
    </location>
</feature>
<dbReference type="RefSeq" id="WP_188644072.1">
    <property type="nucleotide sequence ID" value="NZ_BMKL01000001.1"/>
</dbReference>
<evidence type="ECO:0000313" key="7">
    <source>
        <dbReference type="EMBL" id="GGD91820.1"/>
    </source>
</evidence>
<evidence type="ECO:0000256" key="1">
    <source>
        <dbReference type="ARBA" id="ARBA00004141"/>
    </source>
</evidence>
<comment type="caution">
    <text evidence="7">The sequence shown here is derived from an EMBL/GenBank/DDBJ whole genome shotgun (WGS) entry which is preliminary data.</text>
</comment>
<dbReference type="NCBIfam" id="TIGR00728">
    <property type="entry name" value="OPT_sfam"/>
    <property type="match status" value="1"/>
</dbReference>
<protein>
    <submittedName>
        <fullName evidence="7">Oligopeptide transporter, OPT family protein</fullName>
    </submittedName>
</protein>
<feature type="transmembrane region" description="Helical" evidence="6">
    <location>
        <begin position="482"/>
        <end position="502"/>
    </location>
</feature>
<evidence type="ECO:0000256" key="4">
    <source>
        <dbReference type="ARBA" id="ARBA00022989"/>
    </source>
</evidence>
<reference evidence="8" key="1">
    <citation type="journal article" date="2019" name="Int. J. Syst. Evol. Microbiol.">
        <title>The Global Catalogue of Microorganisms (GCM) 10K type strain sequencing project: providing services to taxonomists for standard genome sequencing and annotation.</title>
        <authorList>
            <consortium name="The Broad Institute Genomics Platform"/>
            <consortium name="The Broad Institute Genome Sequencing Center for Infectious Disease"/>
            <person name="Wu L."/>
            <person name="Ma J."/>
        </authorList>
    </citation>
    <scope>NUCLEOTIDE SEQUENCE [LARGE SCALE GENOMIC DNA]</scope>
    <source>
        <strain evidence="8">CGMCC 1.15959</strain>
    </source>
</reference>
<proteinExistence type="predicted"/>
<name>A0ABQ1S366_9SPHN</name>
<accession>A0ABQ1S366</accession>
<keyword evidence="4 6" id="KW-1133">Transmembrane helix</keyword>
<comment type="subcellular location">
    <subcellularLocation>
        <location evidence="1">Membrane</location>
        <topology evidence="1">Multi-pass membrane protein</topology>
    </subcellularLocation>
</comment>
<feature type="transmembrane region" description="Helical" evidence="6">
    <location>
        <begin position="545"/>
        <end position="566"/>
    </location>
</feature>
<feature type="transmembrane region" description="Helical" evidence="6">
    <location>
        <begin position="313"/>
        <end position="331"/>
    </location>
</feature>
<feature type="transmembrane region" description="Helical" evidence="6">
    <location>
        <begin position="450"/>
        <end position="470"/>
    </location>
</feature>
<feature type="transmembrane region" description="Helical" evidence="6">
    <location>
        <begin position="206"/>
        <end position="227"/>
    </location>
</feature>